<reference evidence="1" key="1">
    <citation type="submission" date="2020-09" db="EMBL/GenBank/DDBJ databases">
        <title>Genome seq and assembly of Tianweitania sp.</title>
        <authorList>
            <person name="Chhetri G."/>
        </authorList>
    </citation>
    <scope>NUCLEOTIDE SEQUENCE</scope>
    <source>
        <strain evidence="1">Rool2</strain>
    </source>
</reference>
<dbReference type="EMBL" id="JACVVX010000005">
    <property type="protein sequence ID" value="MBD0416124.1"/>
    <property type="molecule type" value="Genomic_DNA"/>
</dbReference>
<proteinExistence type="predicted"/>
<dbReference type="Proteomes" id="UP000643405">
    <property type="component" value="Unassembled WGS sequence"/>
</dbReference>
<organism evidence="1 2">
    <name type="scientific">Oryzicola mucosus</name>
    <dbReference type="NCBI Taxonomy" id="2767425"/>
    <lineage>
        <taxon>Bacteria</taxon>
        <taxon>Pseudomonadati</taxon>
        <taxon>Pseudomonadota</taxon>
        <taxon>Alphaproteobacteria</taxon>
        <taxon>Hyphomicrobiales</taxon>
        <taxon>Phyllobacteriaceae</taxon>
        <taxon>Oryzicola</taxon>
    </lineage>
</organism>
<dbReference type="InterPro" id="IPR043822">
    <property type="entry name" value="EsV_1_7_cys"/>
</dbReference>
<name>A0A8J6TZH0_9HYPH</name>
<protein>
    <submittedName>
        <fullName evidence="1">Uncharacterized protein</fullName>
    </submittedName>
</protein>
<sequence length="57" mass="6524">MSDEPNALPHSTPAGLYEHYCEHDGCAKWGSFGFARAKEAPHWFCFEHRDEGEPFRA</sequence>
<evidence type="ECO:0000313" key="1">
    <source>
        <dbReference type="EMBL" id="MBD0416124.1"/>
    </source>
</evidence>
<comment type="caution">
    <text evidence="1">The sequence shown here is derived from an EMBL/GenBank/DDBJ whole genome shotgun (WGS) entry which is preliminary data.</text>
</comment>
<gene>
    <name evidence="1" type="ORF">ICI42_15820</name>
</gene>
<accession>A0A8J6TZH0</accession>
<dbReference type="AlphaFoldDB" id="A0A8J6TZH0"/>
<keyword evidence="2" id="KW-1185">Reference proteome</keyword>
<dbReference type="Pfam" id="PF19114">
    <property type="entry name" value="EsV_1_7_cys"/>
    <property type="match status" value="1"/>
</dbReference>
<evidence type="ECO:0000313" key="2">
    <source>
        <dbReference type="Proteomes" id="UP000643405"/>
    </source>
</evidence>
<dbReference type="RefSeq" id="WP_188165575.1">
    <property type="nucleotide sequence ID" value="NZ_JACVVX010000005.1"/>
</dbReference>